<reference evidence="1 2" key="1">
    <citation type="submission" date="2009-10" db="EMBL/GenBank/DDBJ databases">
        <authorList>
            <person name="Weinstock G."/>
            <person name="Sodergren E."/>
            <person name="Clifton S."/>
            <person name="Fulton L."/>
            <person name="Fulton B."/>
            <person name="Courtney L."/>
            <person name="Fronick C."/>
            <person name="Harrison M."/>
            <person name="Strong C."/>
            <person name="Farmer C."/>
            <person name="Delahaunty K."/>
            <person name="Markovic C."/>
            <person name="Hall O."/>
            <person name="Minx P."/>
            <person name="Tomlinson C."/>
            <person name="Mitreva M."/>
            <person name="Nelson J."/>
            <person name="Hou S."/>
            <person name="Wollam A."/>
            <person name="Pepin K.H."/>
            <person name="Johnson M."/>
            <person name="Bhonagiri V."/>
            <person name="Nash W.E."/>
            <person name="Warren W."/>
            <person name="Chinwalla A."/>
            <person name="Mardis E.R."/>
            <person name="Wilson R.K."/>
        </authorList>
    </citation>
    <scope>NUCLEOTIDE SEQUENCE [LARGE SCALE GENOMIC DNA]</scope>
    <source>
        <strain evidence="2">ATCC 25996 / DSM 4631 / NCTC 10774 / M26</strain>
    </source>
</reference>
<dbReference type="AlphaFoldDB" id="D3A123"/>
<sequence length="67" mass="8127">MKGRLKTLDWVFRRPFLMNQIEKAPFNSTFKMSTILWTKIQDPRNLNHIYPIKIKKQSSQYSNNVKR</sequence>
<dbReference type="Proteomes" id="UP000003344">
    <property type="component" value="Unassembled WGS sequence"/>
</dbReference>
<evidence type="ECO:0000313" key="2">
    <source>
        <dbReference type="Proteomes" id="UP000003344"/>
    </source>
</evidence>
<dbReference type="STRING" id="546266.NEIMUCOT_06614"/>
<dbReference type="EMBL" id="ACDX02000038">
    <property type="protein sequence ID" value="EFC86965.1"/>
    <property type="molecule type" value="Genomic_DNA"/>
</dbReference>
<proteinExistence type="predicted"/>
<evidence type="ECO:0000313" key="1">
    <source>
        <dbReference type="EMBL" id="EFC86965.1"/>
    </source>
</evidence>
<accession>D3A123</accession>
<comment type="caution">
    <text evidence="1">The sequence shown here is derived from an EMBL/GenBank/DDBJ whole genome shotgun (WGS) entry which is preliminary data.</text>
</comment>
<name>D3A123_NEIM2</name>
<gene>
    <name evidence="1" type="ORF">NEIMUCOT_06614</name>
</gene>
<protein>
    <submittedName>
        <fullName evidence="1">Uncharacterized protein</fullName>
    </submittedName>
</protein>
<organism evidence="1 2">
    <name type="scientific">Neisseria mucosa (strain ATCC 25996 / DSM 4631 / NCTC 10774 / M26)</name>
    <dbReference type="NCBI Taxonomy" id="546266"/>
    <lineage>
        <taxon>Bacteria</taxon>
        <taxon>Pseudomonadati</taxon>
        <taxon>Pseudomonadota</taxon>
        <taxon>Betaproteobacteria</taxon>
        <taxon>Neisseriales</taxon>
        <taxon>Neisseriaceae</taxon>
        <taxon>Neisseria</taxon>
    </lineage>
</organism>